<feature type="compositionally biased region" description="Basic and acidic residues" evidence="3">
    <location>
        <begin position="270"/>
        <end position="288"/>
    </location>
</feature>
<feature type="domain" description="Peptidase S9 prolyl oligopeptidase catalytic" evidence="4">
    <location>
        <begin position="447"/>
        <end position="653"/>
    </location>
</feature>
<keyword evidence="2" id="KW-0645">Protease</keyword>
<evidence type="ECO:0000313" key="6">
    <source>
        <dbReference type="Proteomes" id="UP001596145"/>
    </source>
</evidence>
<reference evidence="5 6" key="1">
    <citation type="journal article" date="2019" name="Int. J. Syst. Evol. Microbiol.">
        <title>The Global Catalogue of Microorganisms (GCM) 10K type strain sequencing project: providing services to taxonomists for standard genome sequencing and annotation.</title>
        <authorList>
            <consortium name="The Broad Institute Genomics Platform"/>
            <consortium name="The Broad Institute Genome Sequencing Center for Infectious Disease"/>
            <person name="Wu L."/>
            <person name="Ma J."/>
        </authorList>
    </citation>
    <scope>NUCLEOTIDE SEQUENCE [LARGE SCALE GENOMIC DNA]</scope>
    <source>
        <strain evidence="5 6">CGMCC 1.16026</strain>
    </source>
</reference>
<gene>
    <name evidence="5" type="ORF">ACFPJA_13870</name>
</gene>
<feature type="region of interest" description="Disordered" evidence="3">
    <location>
        <begin position="235"/>
        <end position="302"/>
    </location>
</feature>
<sequence>MHRYDVERYLNVRGAGGADLGPDGRLSFLLDTTGTSQVWSVDAPLAWPEQHTFFEDRVTFVDSSPERSEAVFGMDEGGNERAQLYRLDFETGAITDLTAHPDAKHRWGGWASDGERFAFASNRREEAAFDVYVQDRDGVGDDAELVHEGDGWLSVAGWSPDDDRLIVHEAHSSFDHDLYTLDFDTGELTHHTSHEGDVRYGSPEWGPDGEAIYLVTDRETDTLRLERLDLETGGFGVVVDGDENGDGGGGEDGDTGEGGDGDDGGNDADESGHGDERDREGDDEKPPADADPDEGSWNVDGVAIHEESRRIVYSRNVDGYTEITVGELVSPDRIDEFPAPELPRGVAGGVSFGPDGDRFAITATGSTDNANVHVVETTTGETARWTNASTAGIPRDTFVEPELVHYPTFDGRDIPAFFSVPETDAPESGYPVVVDVHGGPESQRRPSFGAVKQYLVNGGYAVFEPNVRGSSGYGKAYAALDDVEKRMDSVADLRAGVEWLHDHPEVDPDRIVAMGGSYGGFMVLAALTEYPELWAAGVDVVGIANFVTFLENTGDWRRELREAEYGSLAEDREFLESISPINNVESIESPLFVLHGANDPRVPVGEAERIVEEARKQDVPVRKLIFDDEGHGFSKLENRIEAYRAIVEFLGEHV</sequence>
<dbReference type="RefSeq" id="WP_122105261.1">
    <property type="nucleotide sequence ID" value="NZ_JBHSKV010000018.1"/>
</dbReference>
<dbReference type="Pfam" id="PF00326">
    <property type="entry name" value="Peptidase_S9"/>
    <property type="match status" value="1"/>
</dbReference>
<keyword evidence="2" id="KW-0720">Serine protease</keyword>
<proteinExistence type="predicted"/>
<dbReference type="Pfam" id="PF07676">
    <property type="entry name" value="PD40"/>
    <property type="match status" value="1"/>
</dbReference>
<dbReference type="Gene3D" id="2.120.10.30">
    <property type="entry name" value="TolB, C-terminal domain"/>
    <property type="match status" value="2"/>
</dbReference>
<dbReference type="InterPro" id="IPR011042">
    <property type="entry name" value="6-blade_b-propeller_TolB-like"/>
</dbReference>
<dbReference type="InterPro" id="IPR011659">
    <property type="entry name" value="WD40"/>
</dbReference>
<keyword evidence="6" id="KW-1185">Reference proteome</keyword>
<feature type="compositionally biased region" description="Acidic residues" evidence="3">
    <location>
        <begin position="240"/>
        <end position="269"/>
    </location>
</feature>
<protein>
    <submittedName>
        <fullName evidence="5">S9 family peptidase</fullName>
    </submittedName>
</protein>
<evidence type="ECO:0000256" key="2">
    <source>
        <dbReference type="ARBA" id="ARBA00022825"/>
    </source>
</evidence>
<organism evidence="5 6">
    <name type="scientific">Halorubrum glutamatedens</name>
    <dbReference type="NCBI Taxonomy" id="2707018"/>
    <lineage>
        <taxon>Archaea</taxon>
        <taxon>Methanobacteriati</taxon>
        <taxon>Methanobacteriota</taxon>
        <taxon>Stenosarchaea group</taxon>
        <taxon>Halobacteria</taxon>
        <taxon>Halobacteriales</taxon>
        <taxon>Haloferacaceae</taxon>
        <taxon>Halorubrum</taxon>
    </lineage>
</organism>
<dbReference type="GO" id="GO:0008233">
    <property type="term" value="F:peptidase activity"/>
    <property type="evidence" value="ECO:0007669"/>
    <property type="project" value="UniProtKB-ARBA"/>
</dbReference>
<accession>A0ABD5QUQ0</accession>
<dbReference type="PRINTS" id="PR00862">
    <property type="entry name" value="PROLIGOPTASE"/>
</dbReference>
<dbReference type="InterPro" id="IPR002470">
    <property type="entry name" value="Peptidase_S9A"/>
</dbReference>
<dbReference type="InterPro" id="IPR001375">
    <property type="entry name" value="Peptidase_S9_cat"/>
</dbReference>
<dbReference type="AlphaFoldDB" id="A0ABD5QUQ0"/>
<evidence type="ECO:0000259" key="4">
    <source>
        <dbReference type="Pfam" id="PF00326"/>
    </source>
</evidence>
<comment type="caution">
    <text evidence="5">The sequence shown here is derived from an EMBL/GenBank/DDBJ whole genome shotgun (WGS) entry which is preliminary data.</text>
</comment>
<keyword evidence="1" id="KW-0378">Hydrolase</keyword>
<dbReference type="EMBL" id="JBHSKV010000018">
    <property type="protein sequence ID" value="MFC5135800.1"/>
    <property type="molecule type" value="Genomic_DNA"/>
</dbReference>
<evidence type="ECO:0000256" key="1">
    <source>
        <dbReference type="ARBA" id="ARBA00022801"/>
    </source>
</evidence>
<dbReference type="SUPFAM" id="SSF82171">
    <property type="entry name" value="DPP6 N-terminal domain-like"/>
    <property type="match status" value="1"/>
</dbReference>
<dbReference type="Proteomes" id="UP001596145">
    <property type="component" value="Unassembled WGS sequence"/>
</dbReference>
<evidence type="ECO:0000256" key="3">
    <source>
        <dbReference type="SAM" id="MobiDB-lite"/>
    </source>
</evidence>
<evidence type="ECO:0000313" key="5">
    <source>
        <dbReference type="EMBL" id="MFC5135800.1"/>
    </source>
</evidence>
<dbReference type="PANTHER" id="PTHR42776">
    <property type="entry name" value="SERINE PEPTIDASE S9 FAMILY MEMBER"/>
    <property type="match status" value="1"/>
</dbReference>
<dbReference type="PANTHER" id="PTHR42776:SF27">
    <property type="entry name" value="DIPEPTIDYL PEPTIDASE FAMILY MEMBER 6"/>
    <property type="match status" value="1"/>
</dbReference>
<name>A0ABD5QUQ0_9EURY</name>
<dbReference type="Gene3D" id="3.40.50.1820">
    <property type="entry name" value="alpha/beta hydrolase"/>
    <property type="match status" value="1"/>
</dbReference>
<dbReference type="InterPro" id="IPR029058">
    <property type="entry name" value="AB_hydrolase_fold"/>
</dbReference>
<dbReference type="SUPFAM" id="SSF53474">
    <property type="entry name" value="alpha/beta-Hydrolases"/>
    <property type="match status" value="1"/>
</dbReference>